<dbReference type="AlphaFoldDB" id="A0A6N2R8A8"/>
<dbReference type="InterPro" id="IPR000515">
    <property type="entry name" value="MetI-like"/>
</dbReference>
<dbReference type="NCBIfam" id="NF038017">
    <property type="entry name" value="ABC_perm1"/>
    <property type="match status" value="1"/>
</dbReference>
<dbReference type="EMBL" id="CACRSW010000002">
    <property type="protein sequence ID" value="VYS76245.1"/>
    <property type="molecule type" value="Genomic_DNA"/>
</dbReference>
<dbReference type="PROSITE" id="PS50928">
    <property type="entry name" value="ABC_TM1"/>
    <property type="match status" value="1"/>
</dbReference>
<reference evidence="7" key="1">
    <citation type="submission" date="2019-11" db="EMBL/GenBank/DDBJ databases">
        <authorList>
            <person name="Feng L."/>
        </authorList>
    </citation>
    <scope>NUCLEOTIDE SEQUENCE</scope>
    <source>
        <strain evidence="7">AvaginalisLFYP127</strain>
    </source>
</reference>
<organism evidence="7">
    <name type="scientific">Anaerococcus vaginalis</name>
    <dbReference type="NCBI Taxonomy" id="33037"/>
    <lineage>
        <taxon>Bacteria</taxon>
        <taxon>Bacillati</taxon>
        <taxon>Bacillota</taxon>
        <taxon>Tissierellia</taxon>
        <taxon>Tissierellales</taxon>
        <taxon>Peptoniphilaceae</taxon>
        <taxon>Anaerococcus</taxon>
    </lineage>
</organism>
<protein>
    <submittedName>
        <fullName evidence="7">Sulfate transport system permease protein CysW</fullName>
    </submittedName>
</protein>
<dbReference type="Pfam" id="PF00528">
    <property type="entry name" value="BPD_transp_1"/>
    <property type="match status" value="1"/>
</dbReference>
<keyword evidence="3 5" id="KW-1133">Transmembrane helix</keyword>
<evidence type="ECO:0000256" key="1">
    <source>
        <dbReference type="ARBA" id="ARBA00004141"/>
    </source>
</evidence>
<dbReference type="PANTHER" id="PTHR43632:SF1">
    <property type="entry name" value="PERMEASE COMPONENT OF TUNGSTATE ABC TRANSPORTER"/>
    <property type="match status" value="1"/>
</dbReference>
<keyword evidence="5" id="KW-0813">Transport</keyword>
<dbReference type="GO" id="GO:0055085">
    <property type="term" value="P:transmembrane transport"/>
    <property type="evidence" value="ECO:0007669"/>
    <property type="project" value="InterPro"/>
</dbReference>
<evidence type="ECO:0000256" key="4">
    <source>
        <dbReference type="ARBA" id="ARBA00023136"/>
    </source>
</evidence>
<evidence type="ECO:0000259" key="6">
    <source>
        <dbReference type="PROSITE" id="PS50928"/>
    </source>
</evidence>
<feature type="transmembrane region" description="Helical" evidence="5">
    <location>
        <begin position="46"/>
        <end position="67"/>
    </location>
</feature>
<sequence length="220" mass="24458">MNEIYSIVLLTLKICVISTIISGIFAIFLAFYLGLNENKFIKILKILINAFTSLPPVIAGVFVYILFSKNGIFGKLSWLYTQKVIIIAQILIVTPIICANIYPAVEEIRNSFVETCLGLGISKFKMYRQLLKESAYSLSSALITGFGRAISEVGAVMIVGGNIRYKTRVLTSAIVLENNKGNYSMSIKLGIILMLISFGISIFAMVFSRRNDDKNKKRTS</sequence>
<keyword evidence="4 5" id="KW-0472">Membrane</keyword>
<dbReference type="GO" id="GO:0005886">
    <property type="term" value="C:plasma membrane"/>
    <property type="evidence" value="ECO:0007669"/>
    <property type="project" value="UniProtKB-SubCell"/>
</dbReference>
<evidence type="ECO:0000256" key="3">
    <source>
        <dbReference type="ARBA" id="ARBA00022989"/>
    </source>
</evidence>
<evidence type="ECO:0000313" key="7">
    <source>
        <dbReference type="EMBL" id="VYS76245.1"/>
    </source>
</evidence>
<feature type="domain" description="ABC transmembrane type-1" evidence="6">
    <location>
        <begin position="8"/>
        <end position="204"/>
    </location>
</feature>
<gene>
    <name evidence="7" type="primary">cysW_2</name>
    <name evidence="7" type="ORF">AVLFYP127_01229</name>
</gene>
<name>A0A6N2R8A8_9FIRM</name>
<feature type="transmembrane region" description="Helical" evidence="5">
    <location>
        <begin position="6"/>
        <end position="34"/>
    </location>
</feature>
<feature type="transmembrane region" description="Helical" evidence="5">
    <location>
        <begin position="183"/>
        <end position="208"/>
    </location>
</feature>
<dbReference type="SUPFAM" id="SSF161098">
    <property type="entry name" value="MetI-like"/>
    <property type="match status" value="1"/>
</dbReference>
<dbReference type="InterPro" id="IPR049783">
    <property type="entry name" value="ABC_perm_TupB-like"/>
</dbReference>
<proteinExistence type="inferred from homology"/>
<comment type="similarity">
    <text evidence="5">Belongs to the binding-protein-dependent transport system permease family.</text>
</comment>
<keyword evidence="2 5" id="KW-0812">Transmembrane</keyword>
<accession>A0A6N2R8A8</accession>
<dbReference type="PANTHER" id="PTHR43632">
    <property type="entry name" value="PERMEASE COMPONENT OF TUNGSTATE ABC TRANSPORTER"/>
    <property type="match status" value="1"/>
</dbReference>
<evidence type="ECO:0000256" key="5">
    <source>
        <dbReference type="RuleBase" id="RU363032"/>
    </source>
</evidence>
<comment type="subcellular location">
    <subcellularLocation>
        <location evidence="5">Cell membrane</location>
        <topology evidence="5">Multi-pass membrane protein</topology>
    </subcellularLocation>
    <subcellularLocation>
        <location evidence="1">Membrane</location>
        <topology evidence="1">Multi-pass membrane protein</topology>
    </subcellularLocation>
</comment>
<evidence type="ECO:0000256" key="2">
    <source>
        <dbReference type="ARBA" id="ARBA00022692"/>
    </source>
</evidence>
<dbReference type="CDD" id="cd06261">
    <property type="entry name" value="TM_PBP2"/>
    <property type="match status" value="1"/>
</dbReference>
<feature type="transmembrane region" description="Helical" evidence="5">
    <location>
        <begin position="135"/>
        <end position="163"/>
    </location>
</feature>
<dbReference type="Gene3D" id="1.10.3720.10">
    <property type="entry name" value="MetI-like"/>
    <property type="match status" value="1"/>
</dbReference>
<feature type="transmembrane region" description="Helical" evidence="5">
    <location>
        <begin position="79"/>
        <end position="102"/>
    </location>
</feature>
<dbReference type="InterPro" id="IPR035906">
    <property type="entry name" value="MetI-like_sf"/>
</dbReference>
<dbReference type="RefSeq" id="WP_156328435.1">
    <property type="nucleotide sequence ID" value="NZ_CACRSW010000002.1"/>
</dbReference>